<dbReference type="EMBL" id="JBANRG010000040">
    <property type="protein sequence ID" value="KAK7447704.1"/>
    <property type="molecule type" value="Genomic_DNA"/>
</dbReference>
<evidence type="ECO:0000313" key="4">
    <source>
        <dbReference type="Proteomes" id="UP001498398"/>
    </source>
</evidence>
<organism evidence="3 4">
    <name type="scientific">Marasmiellus scandens</name>
    <dbReference type="NCBI Taxonomy" id="2682957"/>
    <lineage>
        <taxon>Eukaryota</taxon>
        <taxon>Fungi</taxon>
        <taxon>Dikarya</taxon>
        <taxon>Basidiomycota</taxon>
        <taxon>Agaricomycotina</taxon>
        <taxon>Agaricomycetes</taxon>
        <taxon>Agaricomycetidae</taxon>
        <taxon>Agaricales</taxon>
        <taxon>Marasmiineae</taxon>
        <taxon>Omphalotaceae</taxon>
        <taxon>Marasmiellus</taxon>
    </lineage>
</organism>
<comment type="caution">
    <text evidence="3">The sequence shown here is derived from an EMBL/GenBank/DDBJ whole genome shotgun (WGS) entry which is preliminary data.</text>
</comment>
<keyword evidence="4" id="KW-1185">Reference proteome</keyword>
<feature type="transmembrane region" description="Helical" evidence="2">
    <location>
        <begin position="161"/>
        <end position="183"/>
    </location>
</feature>
<reference evidence="3 4" key="1">
    <citation type="submission" date="2024-01" db="EMBL/GenBank/DDBJ databases">
        <title>A draft genome for the cacao thread blight pathogen Marasmiellus scandens.</title>
        <authorList>
            <person name="Baruah I.K."/>
            <person name="Leung J."/>
            <person name="Bukari Y."/>
            <person name="Amoako-Attah I."/>
            <person name="Meinhardt L.W."/>
            <person name="Bailey B.A."/>
            <person name="Cohen S.P."/>
        </authorList>
    </citation>
    <scope>NUCLEOTIDE SEQUENCE [LARGE SCALE GENOMIC DNA]</scope>
    <source>
        <strain evidence="3 4">GH-19</strain>
    </source>
</reference>
<feature type="compositionally biased region" description="Basic and acidic residues" evidence="1">
    <location>
        <begin position="307"/>
        <end position="323"/>
    </location>
</feature>
<keyword evidence="2" id="KW-1133">Transmembrane helix</keyword>
<evidence type="ECO:0000256" key="2">
    <source>
        <dbReference type="SAM" id="Phobius"/>
    </source>
</evidence>
<evidence type="ECO:0008006" key="5">
    <source>
        <dbReference type="Google" id="ProtNLM"/>
    </source>
</evidence>
<gene>
    <name evidence="3" type="ORF">VKT23_013959</name>
</gene>
<name>A0ABR1J1Y8_9AGAR</name>
<protein>
    <recommendedName>
        <fullName evidence="5">Mid2 domain-containing protein</fullName>
    </recommendedName>
</protein>
<evidence type="ECO:0000256" key="1">
    <source>
        <dbReference type="SAM" id="MobiDB-lite"/>
    </source>
</evidence>
<keyword evidence="2" id="KW-0812">Transmembrane</keyword>
<sequence length="323" mass="35365">MPERTTTLFLFGDDFLDATDELTMTPVGTADDGSETTLEYALPETTTKRNGPTMTWTNTAIVVVSSGGFKEVQSFVPTVTDADTPGLTGFIDCTSDKSSNQGQCSISFDDITLQETGTRIPWVVLVAEPDNTTSSSQSASVQSISPSDATSNTKGFFQNKAAVIATFTVAGIVLLVIVMFLITRRSRQRRRSMTHDMGIQPRIRTVPGWTPLEPDAEAQPRMNLNLPKVPERVPDMYTNEKKNPIILSAESSTQPTSTSQQTQSQGEVNALRTQMQELQRAVNTSNQDMQSAMARMVSHMQVQSNSDEAKHSGDELPPRYEAD</sequence>
<feature type="region of interest" description="Disordered" evidence="1">
    <location>
        <begin position="281"/>
        <end position="323"/>
    </location>
</feature>
<proteinExistence type="predicted"/>
<evidence type="ECO:0000313" key="3">
    <source>
        <dbReference type="EMBL" id="KAK7447704.1"/>
    </source>
</evidence>
<accession>A0ABR1J1Y8</accession>
<feature type="compositionally biased region" description="Polar residues" evidence="1">
    <location>
        <begin position="281"/>
        <end position="290"/>
    </location>
</feature>
<keyword evidence="2" id="KW-0472">Membrane</keyword>
<dbReference type="Proteomes" id="UP001498398">
    <property type="component" value="Unassembled WGS sequence"/>
</dbReference>